<sequence>MDAEKFLQYTEDLARSLYVHGDDIVRLTDKMDAKDPGWEFYENEESKNLINNVINQEYNKVQEQQQLMQMRQEVSGEERDRADVEQIEQNKITKSPELFTPEAKQYWDNMSNLWNQIKSINDPNLIQQIKPIGETVNNIYKRFKEESSGFAAANSNEWMKIAAPNQDINSLLNDFIENLKGFKGYTQQSLTPEESAALDSQINNLSNYSRQEEPQVQTEMETQKPPAVQEDLKTESIATEGRIQA</sequence>
<protein>
    <submittedName>
        <fullName evidence="2">Uncharacterized protein</fullName>
    </submittedName>
</protein>
<comment type="caution">
    <text evidence="2">The sequence shown here is derived from an EMBL/GenBank/DDBJ whole genome shotgun (WGS) entry which is preliminary data.</text>
</comment>
<accession>X0YR97</accession>
<name>X0YR97_9ZZZZ</name>
<dbReference type="EMBL" id="BARS01047367">
    <property type="protein sequence ID" value="GAG39241.1"/>
    <property type="molecule type" value="Genomic_DNA"/>
</dbReference>
<evidence type="ECO:0000256" key="1">
    <source>
        <dbReference type="SAM" id="MobiDB-lite"/>
    </source>
</evidence>
<proteinExistence type="predicted"/>
<evidence type="ECO:0000313" key="2">
    <source>
        <dbReference type="EMBL" id="GAG39241.1"/>
    </source>
</evidence>
<gene>
    <name evidence="2" type="ORF">S01H1_71158</name>
</gene>
<organism evidence="2">
    <name type="scientific">marine sediment metagenome</name>
    <dbReference type="NCBI Taxonomy" id="412755"/>
    <lineage>
        <taxon>unclassified sequences</taxon>
        <taxon>metagenomes</taxon>
        <taxon>ecological metagenomes</taxon>
    </lineage>
</organism>
<reference evidence="2" key="1">
    <citation type="journal article" date="2014" name="Front. Microbiol.">
        <title>High frequency of phylogenetically diverse reductive dehalogenase-homologous genes in deep subseafloor sedimentary metagenomes.</title>
        <authorList>
            <person name="Kawai M."/>
            <person name="Futagami T."/>
            <person name="Toyoda A."/>
            <person name="Takaki Y."/>
            <person name="Nishi S."/>
            <person name="Hori S."/>
            <person name="Arai W."/>
            <person name="Tsubouchi T."/>
            <person name="Morono Y."/>
            <person name="Uchiyama I."/>
            <person name="Ito T."/>
            <person name="Fujiyama A."/>
            <person name="Inagaki F."/>
            <person name="Takami H."/>
        </authorList>
    </citation>
    <scope>NUCLEOTIDE SEQUENCE</scope>
    <source>
        <strain evidence="2">Expedition CK06-06</strain>
    </source>
</reference>
<feature type="compositionally biased region" description="Polar residues" evidence="1">
    <location>
        <begin position="207"/>
        <end position="220"/>
    </location>
</feature>
<feature type="non-terminal residue" evidence="2">
    <location>
        <position position="245"/>
    </location>
</feature>
<feature type="region of interest" description="Disordered" evidence="1">
    <location>
        <begin position="207"/>
        <end position="245"/>
    </location>
</feature>
<dbReference type="AlphaFoldDB" id="X0YR97"/>